<feature type="region of interest" description="Disordered" evidence="5">
    <location>
        <begin position="358"/>
        <end position="388"/>
    </location>
</feature>
<dbReference type="InterPro" id="IPR005522">
    <property type="entry name" value="IPK"/>
</dbReference>
<protein>
    <recommendedName>
        <fullName evidence="4">Kinase</fullName>
        <ecNumber evidence="4">2.7.-.-</ecNumber>
    </recommendedName>
</protein>
<dbReference type="PANTHER" id="PTHR12400:SF21">
    <property type="entry name" value="KINASE"/>
    <property type="match status" value="1"/>
</dbReference>
<dbReference type="OrthoDB" id="2573163at2759"/>
<dbReference type="GO" id="GO:0046854">
    <property type="term" value="P:phosphatidylinositol phosphate biosynthetic process"/>
    <property type="evidence" value="ECO:0007669"/>
    <property type="project" value="TreeGrafter"/>
</dbReference>
<sequence>MVYFLGDWGMGDTECTTCQHVPNLQINHQQHSQHQTLSISRATELIKQRTASLTRDDHENDDEVALHPLNNQVGGHTRLLLLNQSTVIKPLNIRELDFYQNIPSDIQMFVPKYKGVMQATTMGGAKLEKRYSPSFRDDSSRKQSAPKRKRDDVLRMKVHRNGNASEIIKSISQLDNSNKQYFLMLENITSQYRQPCILDLKMGTRQHGDDASAEKRSKQMAKCAASTSGSLGVRLCGMQVYQADVDHYMKRDKYWGRELNESGFKDALHNFFHNGFVLRTKIIHKVINKLEQLRRVIERQSSYRFYSCSLLIVYEGYEEPRVNQIDDENCSFDTSFPTPSDLRSEHCCYDADASNDSTELNFSSSHEDSDHNHHHQPGGPVDMSTDCHQRGYGEAAARGAMVPPPFIPISEETVFLDASSSCNIPGISTSSPLSGDSWMNYSSNSSDDYSCISEQLHGSPVSGDNSTDDSSDYDNSGSEKISKNKRTFEQLLLANGTKSSKSDESSTQNLGQTKRQRGKDKPCSSSPVHVVNNKRRMNVAVNALRRNSSVQSATVDIRMIDFAHTAFAKRTAAGQQSSSTSPMVQHQGPDNGFLRGLDSLNRLLTEICTEDH</sequence>
<dbReference type="EC" id="2.7.-.-" evidence="4"/>
<reference evidence="6" key="1">
    <citation type="submission" date="2022-07" db="EMBL/GenBank/DDBJ databases">
        <authorList>
            <person name="Trinca V."/>
            <person name="Uliana J.V.C."/>
            <person name="Torres T.T."/>
            <person name="Ward R.J."/>
            <person name="Monesi N."/>
        </authorList>
    </citation>
    <scope>NUCLEOTIDE SEQUENCE</scope>
    <source>
        <strain evidence="6">HSMRA1968</strain>
        <tissue evidence="6">Whole embryos</tissue>
    </source>
</reference>
<dbReference type="AlphaFoldDB" id="A0A9Q0NCS5"/>
<feature type="compositionally biased region" description="Basic and acidic residues" evidence="5">
    <location>
        <begin position="128"/>
        <end position="141"/>
    </location>
</feature>
<evidence type="ECO:0000313" key="7">
    <source>
        <dbReference type="Proteomes" id="UP001151699"/>
    </source>
</evidence>
<keyword evidence="7" id="KW-1185">Reference proteome</keyword>
<dbReference type="GO" id="GO:0000828">
    <property type="term" value="F:inositol hexakisphosphate kinase activity"/>
    <property type="evidence" value="ECO:0007669"/>
    <property type="project" value="TreeGrafter"/>
</dbReference>
<keyword evidence="3 4" id="KW-0418">Kinase</keyword>
<comment type="similarity">
    <text evidence="1 4">Belongs to the inositol phosphokinase (IPK) family.</text>
</comment>
<proteinExistence type="inferred from homology"/>
<dbReference type="EMBL" id="WJQU01000001">
    <property type="protein sequence ID" value="KAJ6647286.1"/>
    <property type="molecule type" value="Genomic_DNA"/>
</dbReference>
<gene>
    <name evidence="6" type="primary">IP6K2</name>
    <name evidence="6" type="ORF">Bhyg_02508</name>
</gene>
<dbReference type="InterPro" id="IPR038286">
    <property type="entry name" value="IPK_sf"/>
</dbReference>
<dbReference type="SUPFAM" id="SSF56104">
    <property type="entry name" value="SAICAR synthase-like"/>
    <property type="match status" value="1"/>
</dbReference>
<evidence type="ECO:0000256" key="1">
    <source>
        <dbReference type="ARBA" id="ARBA00007374"/>
    </source>
</evidence>
<dbReference type="GO" id="GO:0005634">
    <property type="term" value="C:nucleus"/>
    <property type="evidence" value="ECO:0007669"/>
    <property type="project" value="TreeGrafter"/>
</dbReference>
<dbReference type="Proteomes" id="UP001151699">
    <property type="component" value="Chromosome A"/>
</dbReference>
<name>A0A9Q0NCS5_9DIPT</name>
<evidence type="ECO:0000256" key="2">
    <source>
        <dbReference type="ARBA" id="ARBA00022679"/>
    </source>
</evidence>
<feature type="region of interest" description="Disordered" evidence="5">
    <location>
        <begin position="450"/>
        <end position="530"/>
    </location>
</feature>
<dbReference type="GO" id="GO:0005737">
    <property type="term" value="C:cytoplasm"/>
    <property type="evidence" value="ECO:0007669"/>
    <property type="project" value="TreeGrafter"/>
</dbReference>
<evidence type="ECO:0000256" key="3">
    <source>
        <dbReference type="ARBA" id="ARBA00022777"/>
    </source>
</evidence>
<dbReference type="GO" id="GO:0032958">
    <property type="term" value="P:inositol phosphate biosynthetic process"/>
    <property type="evidence" value="ECO:0007669"/>
    <property type="project" value="InterPro"/>
</dbReference>
<feature type="region of interest" description="Disordered" evidence="5">
    <location>
        <begin position="128"/>
        <end position="151"/>
    </location>
</feature>
<organism evidence="6 7">
    <name type="scientific">Pseudolycoriella hygida</name>
    <dbReference type="NCBI Taxonomy" id="35572"/>
    <lineage>
        <taxon>Eukaryota</taxon>
        <taxon>Metazoa</taxon>
        <taxon>Ecdysozoa</taxon>
        <taxon>Arthropoda</taxon>
        <taxon>Hexapoda</taxon>
        <taxon>Insecta</taxon>
        <taxon>Pterygota</taxon>
        <taxon>Neoptera</taxon>
        <taxon>Endopterygota</taxon>
        <taxon>Diptera</taxon>
        <taxon>Nematocera</taxon>
        <taxon>Sciaroidea</taxon>
        <taxon>Sciaridae</taxon>
        <taxon>Pseudolycoriella</taxon>
    </lineage>
</organism>
<evidence type="ECO:0000256" key="4">
    <source>
        <dbReference type="RuleBase" id="RU363090"/>
    </source>
</evidence>
<evidence type="ECO:0000256" key="5">
    <source>
        <dbReference type="SAM" id="MobiDB-lite"/>
    </source>
</evidence>
<dbReference type="Pfam" id="PF03770">
    <property type="entry name" value="IPK"/>
    <property type="match status" value="1"/>
</dbReference>
<keyword evidence="2 4" id="KW-0808">Transferase</keyword>
<dbReference type="PANTHER" id="PTHR12400">
    <property type="entry name" value="INOSITOL POLYPHOSPHATE KINASE"/>
    <property type="match status" value="1"/>
</dbReference>
<comment type="caution">
    <text evidence="6">The sequence shown here is derived from an EMBL/GenBank/DDBJ whole genome shotgun (WGS) entry which is preliminary data.</text>
</comment>
<evidence type="ECO:0000313" key="6">
    <source>
        <dbReference type="EMBL" id="KAJ6647286.1"/>
    </source>
</evidence>
<dbReference type="Gene3D" id="3.30.470.160">
    <property type="entry name" value="Inositol polyphosphate kinase"/>
    <property type="match status" value="1"/>
</dbReference>
<accession>A0A9Q0NCS5</accession>